<keyword evidence="3" id="KW-1185">Reference proteome</keyword>
<reference evidence="2" key="1">
    <citation type="submission" date="2023-07" db="EMBL/GenBank/DDBJ databases">
        <title>Chromosome-level genome assembly of Artemia franciscana.</title>
        <authorList>
            <person name="Jo E."/>
        </authorList>
    </citation>
    <scope>NUCLEOTIDE SEQUENCE</scope>
    <source>
        <tissue evidence="2">Whole body</tissue>
    </source>
</reference>
<feature type="region of interest" description="Disordered" evidence="1">
    <location>
        <begin position="1"/>
        <end position="30"/>
    </location>
</feature>
<feature type="non-terminal residue" evidence="2">
    <location>
        <position position="63"/>
    </location>
</feature>
<evidence type="ECO:0000256" key="1">
    <source>
        <dbReference type="SAM" id="MobiDB-lite"/>
    </source>
</evidence>
<feature type="compositionally biased region" description="Polar residues" evidence="1">
    <location>
        <begin position="11"/>
        <end position="23"/>
    </location>
</feature>
<evidence type="ECO:0000313" key="2">
    <source>
        <dbReference type="EMBL" id="KAK2723657.1"/>
    </source>
</evidence>
<dbReference type="EMBL" id="JAVRJZ010000004">
    <property type="protein sequence ID" value="KAK2723657.1"/>
    <property type="molecule type" value="Genomic_DNA"/>
</dbReference>
<dbReference type="AlphaFoldDB" id="A0AA88LAX7"/>
<comment type="caution">
    <text evidence="2">The sequence shown here is derived from an EMBL/GenBank/DDBJ whole genome shotgun (WGS) entry which is preliminary data.</text>
</comment>
<protein>
    <submittedName>
        <fullName evidence="2">Uncharacterized protein</fullName>
    </submittedName>
</protein>
<accession>A0AA88LAX7</accession>
<organism evidence="2 3">
    <name type="scientific">Artemia franciscana</name>
    <name type="common">Brine shrimp</name>
    <name type="synonym">Artemia sanfranciscana</name>
    <dbReference type="NCBI Taxonomy" id="6661"/>
    <lineage>
        <taxon>Eukaryota</taxon>
        <taxon>Metazoa</taxon>
        <taxon>Ecdysozoa</taxon>
        <taxon>Arthropoda</taxon>
        <taxon>Crustacea</taxon>
        <taxon>Branchiopoda</taxon>
        <taxon>Anostraca</taxon>
        <taxon>Artemiidae</taxon>
        <taxon>Artemia</taxon>
    </lineage>
</organism>
<dbReference type="Proteomes" id="UP001187531">
    <property type="component" value="Unassembled WGS sequence"/>
</dbReference>
<proteinExistence type="predicted"/>
<sequence length="63" mass="6717">NGNASAREAATSDQPGRSPSSRRIQVGGRSSAGQGVVFVVSTQWLSSLVRRYVSITTYRGIAY</sequence>
<gene>
    <name evidence="2" type="ORF">QYM36_002114</name>
</gene>
<name>A0AA88LAX7_ARTSF</name>
<feature type="non-terminal residue" evidence="2">
    <location>
        <position position="1"/>
    </location>
</feature>
<evidence type="ECO:0000313" key="3">
    <source>
        <dbReference type="Proteomes" id="UP001187531"/>
    </source>
</evidence>